<dbReference type="GO" id="GO:0016114">
    <property type="term" value="P:terpenoid biosynthetic process"/>
    <property type="evidence" value="ECO:0007669"/>
    <property type="project" value="UniProtKB-UniRule"/>
</dbReference>
<dbReference type="InterPro" id="IPR020568">
    <property type="entry name" value="Ribosomal_Su5_D2-typ_SF"/>
</dbReference>
<dbReference type="GO" id="GO:0019288">
    <property type="term" value="P:isopentenyl diphosphate biosynthetic process, methylerythritol 4-phosphate pathway"/>
    <property type="evidence" value="ECO:0007669"/>
    <property type="project" value="UniProtKB-UniRule"/>
</dbReference>
<evidence type="ECO:0000256" key="4">
    <source>
        <dbReference type="ARBA" id="ARBA00022679"/>
    </source>
</evidence>
<evidence type="ECO:0000256" key="5">
    <source>
        <dbReference type="ARBA" id="ARBA00022741"/>
    </source>
</evidence>
<dbReference type="SUPFAM" id="SSF55060">
    <property type="entry name" value="GHMP Kinase, C-terminal domain"/>
    <property type="match status" value="1"/>
</dbReference>
<dbReference type="InterPro" id="IPR004424">
    <property type="entry name" value="IspE"/>
</dbReference>
<feature type="active site" evidence="10">
    <location>
        <position position="37"/>
    </location>
</feature>
<reference evidence="13 14" key="1">
    <citation type="submission" date="2019-10" db="EMBL/GenBank/DDBJ databases">
        <title>Whole-genome sequence of the purple nonsulfur photosynthetic bacterium Rhodocyclus tenuis.</title>
        <authorList>
            <person name="Kyndt J.A."/>
            <person name="Meyer T.E."/>
        </authorList>
    </citation>
    <scope>NUCLEOTIDE SEQUENCE [LARGE SCALE GENOMIC DNA]</scope>
    <source>
        <strain evidence="13 14">DSM 110</strain>
    </source>
</reference>
<feature type="binding site" evidence="10">
    <location>
        <begin position="120"/>
        <end position="130"/>
    </location>
    <ligand>
        <name>ATP</name>
        <dbReference type="ChEBI" id="CHEBI:30616"/>
    </ligand>
</feature>
<dbReference type="InterPro" id="IPR014721">
    <property type="entry name" value="Ribsml_uS5_D2-typ_fold_subgr"/>
</dbReference>
<dbReference type="Pfam" id="PF08544">
    <property type="entry name" value="GHMP_kinases_C"/>
    <property type="match status" value="1"/>
</dbReference>
<dbReference type="UniPathway" id="UPA00056">
    <property type="reaction ID" value="UER00094"/>
</dbReference>
<dbReference type="PANTHER" id="PTHR43527:SF2">
    <property type="entry name" value="4-DIPHOSPHOCYTIDYL-2-C-METHYL-D-ERYTHRITOL KINASE, CHLOROPLASTIC"/>
    <property type="match status" value="1"/>
</dbReference>
<dbReference type="GO" id="GO:0005524">
    <property type="term" value="F:ATP binding"/>
    <property type="evidence" value="ECO:0007669"/>
    <property type="project" value="UniProtKB-UniRule"/>
</dbReference>
<dbReference type="AlphaFoldDB" id="A0A6L5JYS5"/>
<dbReference type="InterPro" id="IPR013750">
    <property type="entry name" value="GHMP_kinase_C_dom"/>
</dbReference>
<dbReference type="EMBL" id="WIXJ01000007">
    <property type="protein sequence ID" value="MQY52221.1"/>
    <property type="molecule type" value="Genomic_DNA"/>
</dbReference>
<feature type="domain" description="GHMP kinase C-terminal" evidence="12">
    <location>
        <begin position="230"/>
        <end position="287"/>
    </location>
</feature>
<keyword evidence="5 10" id="KW-0547">Nucleotide-binding</keyword>
<sequence length="305" mass="32671">MTTASAAPAVSPFSASSSAGREATDWTWESVYPAPAKLNLFLHVVGRRADGYHCLQTAFRFVGHGDGLRFTPRDDEQLRLVTPLPGVPPELDLTIRAARLLQAETGCRRGVDIAVDKRLPMGGGLGGGSSDAATTLLALNHLWQLGLSRQRLQEIGLALGADVPVFVFGENAFAEGVGEELRPLSLPPACYLVIESPVEVPTALVFSAPDLVRDTPPLAPAAWQPGEEHNDLEAVVVARFPAVAERLTWLSGFARARMTGSGACVFAEFADRAQAEVVWRQMPAHFSGWLADGLSRHPLHALVEG</sequence>
<keyword evidence="7 10" id="KW-0067">ATP-binding</keyword>
<keyword evidence="6 10" id="KW-0418">Kinase</keyword>
<feature type="domain" description="GHMP kinase N-terminal" evidence="11">
    <location>
        <begin position="93"/>
        <end position="169"/>
    </location>
</feature>
<dbReference type="EC" id="2.7.1.148" evidence="2 10"/>
<dbReference type="PIRSF" id="PIRSF010376">
    <property type="entry name" value="IspE"/>
    <property type="match status" value="1"/>
</dbReference>
<evidence type="ECO:0000256" key="1">
    <source>
        <dbReference type="ARBA" id="ARBA00009684"/>
    </source>
</evidence>
<dbReference type="Proteomes" id="UP000480275">
    <property type="component" value="Unassembled WGS sequence"/>
</dbReference>
<evidence type="ECO:0000313" key="13">
    <source>
        <dbReference type="EMBL" id="MQY52221.1"/>
    </source>
</evidence>
<keyword evidence="4 10" id="KW-0808">Transferase</keyword>
<evidence type="ECO:0000256" key="6">
    <source>
        <dbReference type="ARBA" id="ARBA00022777"/>
    </source>
</evidence>
<dbReference type="Pfam" id="PF00288">
    <property type="entry name" value="GHMP_kinases_N"/>
    <property type="match status" value="1"/>
</dbReference>
<dbReference type="InterPro" id="IPR036554">
    <property type="entry name" value="GHMP_kinase_C_sf"/>
</dbReference>
<organism evidence="13 14">
    <name type="scientific">Rhodocyclus tenuis</name>
    <name type="common">Rhodospirillum tenue</name>
    <dbReference type="NCBI Taxonomy" id="1066"/>
    <lineage>
        <taxon>Bacteria</taxon>
        <taxon>Pseudomonadati</taxon>
        <taxon>Pseudomonadota</taxon>
        <taxon>Betaproteobacteria</taxon>
        <taxon>Rhodocyclales</taxon>
        <taxon>Rhodocyclaceae</taxon>
        <taxon>Rhodocyclus</taxon>
    </lineage>
</organism>
<evidence type="ECO:0000256" key="8">
    <source>
        <dbReference type="ARBA" id="ARBA00023229"/>
    </source>
</evidence>
<dbReference type="GO" id="GO:0050515">
    <property type="term" value="F:4-(cytidine 5'-diphospho)-2-C-methyl-D-erythritol kinase activity"/>
    <property type="evidence" value="ECO:0007669"/>
    <property type="project" value="UniProtKB-UniRule"/>
</dbReference>
<evidence type="ECO:0000259" key="12">
    <source>
        <dbReference type="Pfam" id="PF08544"/>
    </source>
</evidence>
<gene>
    <name evidence="10 13" type="primary">ispE</name>
    <name evidence="13" type="ORF">GHK24_10590</name>
</gene>
<dbReference type="SUPFAM" id="SSF54211">
    <property type="entry name" value="Ribosomal protein S5 domain 2-like"/>
    <property type="match status" value="1"/>
</dbReference>
<evidence type="ECO:0000256" key="9">
    <source>
        <dbReference type="ARBA" id="ARBA00032554"/>
    </source>
</evidence>
<accession>A0A6L5JYS5</accession>
<comment type="caution">
    <text evidence="13">The sequence shown here is derived from an EMBL/GenBank/DDBJ whole genome shotgun (WGS) entry which is preliminary data.</text>
</comment>
<name>A0A6L5JYS5_RHOTE</name>
<keyword evidence="8 10" id="KW-0414">Isoprene biosynthesis</keyword>
<dbReference type="Gene3D" id="3.30.230.10">
    <property type="match status" value="1"/>
</dbReference>
<dbReference type="PANTHER" id="PTHR43527">
    <property type="entry name" value="4-DIPHOSPHOCYTIDYL-2-C-METHYL-D-ERYTHRITOL KINASE, CHLOROPLASTIC"/>
    <property type="match status" value="1"/>
</dbReference>
<evidence type="ECO:0000313" key="14">
    <source>
        <dbReference type="Proteomes" id="UP000480275"/>
    </source>
</evidence>
<dbReference type="InterPro" id="IPR006204">
    <property type="entry name" value="GHMP_kinase_N_dom"/>
</dbReference>
<dbReference type="HAMAP" id="MF_00061">
    <property type="entry name" value="IspE"/>
    <property type="match status" value="1"/>
</dbReference>
<dbReference type="NCBIfam" id="TIGR00154">
    <property type="entry name" value="ispE"/>
    <property type="match status" value="1"/>
</dbReference>
<evidence type="ECO:0000256" key="10">
    <source>
        <dbReference type="HAMAP-Rule" id="MF_00061"/>
    </source>
</evidence>
<comment type="catalytic activity">
    <reaction evidence="10">
        <text>4-CDP-2-C-methyl-D-erythritol + ATP = 4-CDP-2-C-methyl-D-erythritol 2-phosphate + ADP + H(+)</text>
        <dbReference type="Rhea" id="RHEA:18437"/>
        <dbReference type="ChEBI" id="CHEBI:15378"/>
        <dbReference type="ChEBI" id="CHEBI:30616"/>
        <dbReference type="ChEBI" id="CHEBI:57823"/>
        <dbReference type="ChEBI" id="CHEBI:57919"/>
        <dbReference type="ChEBI" id="CHEBI:456216"/>
        <dbReference type="EC" id="2.7.1.148"/>
    </reaction>
</comment>
<comment type="pathway">
    <text evidence="10">Isoprenoid biosynthesis; isopentenyl diphosphate biosynthesis via DXP pathway; isopentenyl diphosphate from 1-deoxy-D-xylulose 5-phosphate: step 3/6.</text>
</comment>
<feature type="active site" evidence="10">
    <location>
        <position position="162"/>
    </location>
</feature>
<evidence type="ECO:0000259" key="11">
    <source>
        <dbReference type="Pfam" id="PF00288"/>
    </source>
</evidence>
<proteinExistence type="inferred from homology"/>
<protein>
    <recommendedName>
        <fullName evidence="3 10">4-diphosphocytidyl-2-C-methyl-D-erythritol kinase</fullName>
        <shortName evidence="10">CMK</shortName>
        <ecNumber evidence="2 10">2.7.1.148</ecNumber>
    </recommendedName>
    <alternativeName>
        <fullName evidence="9 10">4-(cytidine-5'-diphospho)-2-C-methyl-D-erythritol kinase</fullName>
    </alternativeName>
</protein>
<dbReference type="OrthoDB" id="9809438at2"/>
<comment type="similarity">
    <text evidence="1 10">Belongs to the GHMP kinase family. IspE subfamily.</text>
</comment>
<comment type="function">
    <text evidence="10">Catalyzes the phosphorylation of the position 2 hydroxy group of 4-diphosphocytidyl-2C-methyl-D-erythritol.</text>
</comment>
<evidence type="ECO:0000256" key="3">
    <source>
        <dbReference type="ARBA" id="ARBA00017473"/>
    </source>
</evidence>
<evidence type="ECO:0000256" key="7">
    <source>
        <dbReference type="ARBA" id="ARBA00022840"/>
    </source>
</evidence>
<evidence type="ECO:0000256" key="2">
    <source>
        <dbReference type="ARBA" id="ARBA00012052"/>
    </source>
</evidence>
<dbReference type="Gene3D" id="3.30.70.890">
    <property type="entry name" value="GHMP kinase, C-terminal domain"/>
    <property type="match status" value="1"/>
</dbReference>